<organism evidence="1 2">
    <name type="scientific">Microcystis wesenbergii NRERC-220</name>
    <dbReference type="NCBI Taxonomy" id="3068991"/>
    <lineage>
        <taxon>Bacteria</taxon>
        <taxon>Bacillati</taxon>
        <taxon>Cyanobacteriota</taxon>
        <taxon>Cyanophyceae</taxon>
        <taxon>Oscillatoriophycideae</taxon>
        <taxon>Chroococcales</taxon>
        <taxon>Microcystaceae</taxon>
        <taxon>Microcystis</taxon>
    </lineage>
</organism>
<dbReference type="EMBL" id="JAVSJA010000001">
    <property type="protein sequence ID" value="MDT3676196.1"/>
    <property type="molecule type" value="Genomic_DNA"/>
</dbReference>
<sequence>MTINNTKIEHFCTLFDSSFLPIGMTLHSSLMLQAQPFHLWIICMDKKVEDQLKLINLSSVTLIPLQEVETPELLAIKDSRSKGEYCWTITPFTFTAVFTRQPGIEQVTYLDADLFFFDNPRCLLQELDENKRSILITEHAYDPQYDQTLSSGRFCVQFLTAKNNCRGLNVIQWWQHKCLDWCFNRLENGKFGDQKYLDVWPILFPEDLWIVQQKERTLAPWNIRFFENILGKDIKPVFYHFHSLRILKPKKLLLCVNYLIGQQGLELYKIYTQYLNENLNVLKSNNLSIPCIDYLKGWSWKRIIKFRFQKKIYFQSID</sequence>
<protein>
    <recommendedName>
        <fullName evidence="3">Glycosyl transferase</fullName>
    </recommendedName>
</protein>
<dbReference type="InterPro" id="IPR029044">
    <property type="entry name" value="Nucleotide-diphossugar_trans"/>
</dbReference>
<dbReference type="SUPFAM" id="SSF53448">
    <property type="entry name" value="Nucleotide-diphospho-sugar transferases"/>
    <property type="match status" value="1"/>
</dbReference>
<name>A0ABU3HNQ9_9CHRO</name>
<reference evidence="1" key="1">
    <citation type="submission" date="2023-08" db="EMBL/GenBank/DDBJ databases">
        <authorList>
            <person name="Park H.-K."/>
            <person name="Kim I.-S."/>
        </authorList>
    </citation>
    <scope>NUCLEOTIDE SEQUENCE</scope>
    <source>
        <strain evidence="1">NRERC-220</strain>
    </source>
</reference>
<evidence type="ECO:0008006" key="3">
    <source>
        <dbReference type="Google" id="ProtNLM"/>
    </source>
</evidence>
<dbReference type="RefSeq" id="WP_312674832.1">
    <property type="nucleotide sequence ID" value="NZ_JAVSJA010000001.1"/>
</dbReference>
<gene>
    <name evidence="1" type="ORF">RAM70_17395</name>
</gene>
<dbReference type="Gene3D" id="3.90.550.10">
    <property type="entry name" value="Spore Coat Polysaccharide Biosynthesis Protein SpsA, Chain A"/>
    <property type="match status" value="1"/>
</dbReference>
<accession>A0ABU3HNQ9</accession>
<keyword evidence="2" id="KW-1185">Reference proteome</keyword>
<dbReference type="Proteomes" id="UP001180650">
    <property type="component" value="Unassembled WGS sequence"/>
</dbReference>
<evidence type="ECO:0000313" key="1">
    <source>
        <dbReference type="EMBL" id="MDT3676196.1"/>
    </source>
</evidence>
<proteinExistence type="predicted"/>
<comment type="caution">
    <text evidence="1">The sequence shown here is derived from an EMBL/GenBank/DDBJ whole genome shotgun (WGS) entry which is preliminary data.</text>
</comment>
<evidence type="ECO:0000313" key="2">
    <source>
        <dbReference type="Proteomes" id="UP001180650"/>
    </source>
</evidence>